<keyword evidence="1" id="KW-0812">Transmembrane</keyword>
<gene>
    <name evidence="2" type="ORF">LCGC14_2079000</name>
</gene>
<feature type="transmembrane region" description="Helical" evidence="1">
    <location>
        <begin position="37"/>
        <end position="70"/>
    </location>
</feature>
<name>A0A0F9EGC9_9ZZZZ</name>
<sequence>MLRRPPNDIAPLPDLPTLDLGPDHAPLLEVRPMRRLVAGYLVGLATAASLISVGLVIGSVLVGLALGLLWARARARSRRAPEPRIELTTQEYDEIRDPAEHVAALARVDLVVYAEEDYERQPPFLKVPADTLDALVVVAPDLLVIVAEGQYPVVPNLGDPGLGVVVLPPGPRIHIALERRE</sequence>
<protein>
    <submittedName>
        <fullName evidence="2">Uncharacterized protein</fullName>
    </submittedName>
</protein>
<keyword evidence="1" id="KW-1133">Transmembrane helix</keyword>
<organism evidence="2">
    <name type="scientific">marine sediment metagenome</name>
    <dbReference type="NCBI Taxonomy" id="412755"/>
    <lineage>
        <taxon>unclassified sequences</taxon>
        <taxon>metagenomes</taxon>
        <taxon>ecological metagenomes</taxon>
    </lineage>
</organism>
<evidence type="ECO:0000313" key="2">
    <source>
        <dbReference type="EMBL" id="KKL73029.1"/>
    </source>
</evidence>
<reference evidence="2" key="1">
    <citation type="journal article" date="2015" name="Nature">
        <title>Complex archaea that bridge the gap between prokaryotes and eukaryotes.</title>
        <authorList>
            <person name="Spang A."/>
            <person name="Saw J.H."/>
            <person name="Jorgensen S.L."/>
            <person name="Zaremba-Niedzwiedzka K."/>
            <person name="Martijn J."/>
            <person name="Lind A.E."/>
            <person name="van Eijk R."/>
            <person name="Schleper C."/>
            <person name="Guy L."/>
            <person name="Ettema T.J."/>
        </authorList>
    </citation>
    <scope>NUCLEOTIDE SEQUENCE</scope>
</reference>
<proteinExistence type="predicted"/>
<dbReference type="AlphaFoldDB" id="A0A0F9EGC9"/>
<accession>A0A0F9EGC9</accession>
<comment type="caution">
    <text evidence="2">The sequence shown here is derived from an EMBL/GenBank/DDBJ whole genome shotgun (WGS) entry which is preliminary data.</text>
</comment>
<evidence type="ECO:0000256" key="1">
    <source>
        <dbReference type="SAM" id="Phobius"/>
    </source>
</evidence>
<keyword evidence="1" id="KW-0472">Membrane</keyword>
<dbReference type="EMBL" id="LAZR01025088">
    <property type="protein sequence ID" value="KKL73029.1"/>
    <property type="molecule type" value="Genomic_DNA"/>
</dbReference>